<proteinExistence type="predicted"/>
<keyword evidence="2" id="KW-1185">Reference proteome</keyword>
<evidence type="ECO:0000313" key="2">
    <source>
        <dbReference type="Proteomes" id="UP000541444"/>
    </source>
</evidence>
<reference evidence="1 2" key="1">
    <citation type="journal article" date="2020" name="IScience">
        <title>Genome Sequencing of the Endangered Kingdonia uniflora (Circaeasteraceae, Ranunculales) Reveals Potential Mechanisms of Evolutionary Specialization.</title>
        <authorList>
            <person name="Sun Y."/>
            <person name="Deng T."/>
            <person name="Zhang A."/>
            <person name="Moore M.J."/>
            <person name="Landis J.B."/>
            <person name="Lin N."/>
            <person name="Zhang H."/>
            <person name="Zhang X."/>
            <person name="Huang J."/>
            <person name="Zhang X."/>
            <person name="Sun H."/>
            <person name="Wang H."/>
        </authorList>
    </citation>
    <scope>NUCLEOTIDE SEQUENCE [LARGE SCALE GENOMIC DNA]</scope>
    <source>
        <strain evidence="1">TB1705</strain>
        <tissue evidence="1">Leaf</tissue>
    </source>
</reference>
<protein>
    <recommendedName>
        <fullName evidence="3">Protein kinase domain-containing protein</fullName>
    </recommendedName>
</protein>
<comment type="caution">
    <text evidence="1">The sequence shown here is derived from an EMBL/GenBank/DDBJ whole genome shotgun (WGS) entry which is preliminary data.</text>
</comment>
<gene>
    <name evidence="1" type="ORF">GIB67_005385</name>
</gene>
<accession>A0A7J7NHH4</accession>
<dbReference type="Proteomes" id="UP000541444">
    <property type="component" value="Unassembled WGS sequence"/>
</dbReference>
<dbReference type="Gene3D" id="1.10.510.10">
    <property type="entry name" value="Transferase(Phosphotransferase) domain 1"/>
    <property type="match status" value="1"/>
</dbReference>
<evidence type="ECO:0008006" key="3">
    <source>
        <dbReference type="Google" id="ProtNLM"/>
    </source>
</evidence>
<dbReference type="AlphaFoldDB" id="A0A7J7NHH4"/>
<dbReference type="InterPro" id="IPR011009">
    <property type="entry name" value="Kinase-like_dom_sf"/>
</dbReference>
<name>A0A7J7NHH4_9MAGN</name>
<dbReference type="EMBL" id="JACGCM010000786">
    <property type="protein sequence ID" value="KAF6166523.1"/>
    <property type="molecule type" value="Genomic_DNA"/>
</dbReference>
<organism evidence="1 2">
    <name type="scientific">Kingdonia uniflora</name>
    <dbReference type="NCBI Taxonomy" id="39325"/>
    <lineage>
        <taxon>Eukaryota</taxon>
        <taxon>Viridiplantae</taxon>
        <taxon>Streptophyta</taxon>
        <taxon>Embryophyta</taxon>
        <taxon>Tracheophyta</taxon>
        <taxon>Spermatophyta</taxon>
        <taxon>Magnoliopsida</taxon>
        <taxon>Ranunculales</taxon>
        <taxon>Circaeasteraceae</taxon>
        <taxon>Kingdonia</taxon>
    </lineage>
</organism>
<evidence type="ECO:0000313" key="1">
    <source>
        <dbReference type="EMBL" id="KAF6166523.1"/>
    </source>
</evidence>
<dbReference type="SUPFAM" id="SSF56112">
    <property type="entry name" value="Protein kinase-like (PK-like)"/>
    <property type="match status" value="1"/>
</dbReference>
<sequence length="116" mass="13870">MSPKWFSSNKISKKCDYFSYGKVLLDLFFGQSYVSFDIIDNRYDNDYRNSQPEWSDSYKFMQRKMKRKEIRDLIDKILTQVGEVDMRDVTSLFNAVLWGLKENPNDRPGDINPQYE</sequence>